<keyword evidence="1" id="KW-0812">Transmembrane</keyword>
<comment type="caution">
    <text evidence="2">The sequence shown here is derived from an EMBL/GenBank/DDBJ whole genome shotgun (WGS) entry which is preliminary data.</text>
</comment>
<reference evidence="2 3" key="1">
    <citation type="submission" date="2014-12" db="EMBL/GenBank/DDBJ databases">
        <title>Genome sequencing of Microbacterium hominis TPW29.</title>
        <authorList>
            <person name="Tan P.W."/>
            <person name="Chan K.-G."/>
        </authorList>
    </citation>
    <scope>NUCLEOTIDE SEQUENCE [LARGE SCALE GENOMIC DNA]</scope>
    <source>
        <strain evidence="2 3">TPW29</strain>
    </source>
</reference>
<feature type="transmembrane region" description="Helical" evidence="1">
    <location>
        <begin position="157"/>
        <end position="178"/>
    </location>
</feature>
<keyword evidence="1" id="KW-1133">Transmembrane helix</keyword>
<dbReference type="RefSeq" id="WP_156122577.1">
    <property type="nucleotide sequence ID" value="NZ_JWSZ01000001.1"/>
</dbReference>
<gene>
    <name evidence="2" type="ORF">RM52_01235</name>
</gene>
<keyword evidence="1" id="KW-0472">Membrane</keyword>
<proteinExistence type="predicted"/>
<feature type="transmembrane region" description="Helical" evidence="1">
    <location>
        <begin position="62"/>
        <end position="82"/>
    </location>
</feature>
<organism evidence="2 3">
    <name type="scientific">Microbacterium hominis</name>
    <dbReference type="NCBI Taxonomy" id="162426"/>
    <lineage>
        <taxon>Bacteria</taxon>
        <taxon>Bacillati</taxon>
        <taxon>Actinomycetota</taxon>
        <taxon>Actinomycetes</taxon>
        <taxon>Micrococcales</taxon>
        <taxon>Microbacteriaceae</taxon>
        <taxon>Microbacterium</taxon>
    </lineage>
</organism>
<dbReference type="Proteomes" id="UP000031202">
    <property type="component" value="Unassembled WGS sequence"/>
</dbReference>
<feature type="transmembrane region" description="Helical" evidence="1">
    <location>
        <begin position="190"/>
        <end position="208"/>
    </location>
</feature>
<feature type="transmembrane region" description="Helical" evidence="1">
    <location>
        <begin position="214"/>
        <end position="232"/>
    </location>
</feature>
<protein>
    <recommendedName>
        <fullName evidence="4">DUF2157 domain-containing protein</fullName>
    </recommendedName>
</protein>
<accession>A0A0B4CUE5</accession>
<feature type="transmembrane region" description="Helical" evidence="1">
    <location>
        <begin position="94"/>
        <end position="111"/>
    </location>
</feature>
<evidence type="ECO:0000256" key="1">
    <source>
        <dbReference type="SAM" id="Phobius"/>
    </source>
</evidence>
<feature type="transmembrane region" description="Helical" evidence="1">
    <location>
        <begin position="123"/>
        <end position="145"/>
    </location>
</feature>
<dbReference type="AlphaFoldDB" id="A0A0B4CUE5"/>
<evidence type="ECO:0000313" key="3">
    <source>
        <dbReference type="Proteomes" id="UP000031202"/>
    </source>
</evidence>
<evidence type="ECO:0000313" key="2">
    <source>
        <dbReference type="EMBL" id="KIC60062.1"/>
    </source>
</evidence>
<dbReference type="EMBL" id="JWSZ01000001">
    <property type="protein sequence ID" value="KIC60062.1"/>
    <property type="molecule type" value="Genomic_DNA"/>
</dbReference>
<sequence length="249" mass="26270">MSTIERDVERMLRWYPRRWRETHGAALIDLHMERSEHSDSTQLSQEERAAMRAAGLFERTRHILPIAASALGTVALAVGYILALGGNNAVGNPLWLFVGPLLLSVSVWSLRAATDGRWSVRTVVPALASAFAALAALATLNLAVLRDGGGVIPNVESLWAVGALSAAFIGIAVAVATAPSLQRGGMTRDWALTIGFVAGFLGTVPLYLGLLAAPAAAVAGVILFGLAVRFAARSRRGAAIVDERRAEPA</sequence>
<name>A0A0B4CUE5_9MICO</name>
<evidence type="ECO:0008006" key="4">
    <source>
        <dbReference type="Google" id="ProtNLM"/>
    </source>
</evidence>